<keyword evidence="3" id="KW-1185">Reference proteome</keyword>
<feature type="non-terminal residue" evidence="2">
    <location>
        <position position="272"/>
    </location>
</feature>
<protein>
    <submittedName>
        <fullName evidence="2">Uncharacterized protein</fullName>
    </submittedName>
</protein>
<dbReference type="EMBL" id="JAGKQM010000004">
    <property type="protein sequence ID" value="KAH0930082.1"/>
    <property type="molecule type" value="Genomic_DNA"/>
</dbReference>
<reference evidence="2 3" key="1">
    <citation type="submission" date="2021-05" db="EMBL/GenBank/DDBJ databases">
        <title>Genome Assembly of Synthetic Allotetraploid Brassica napus Reveals Homoeologous Exchanges between Subgenomes.</title>
        <authorList>
            <person name="Davis J.T."/>
        </authorList>
    </citation>
    <scope>NUCLEOTIDE SEQUENCE [LARGE SCALE GENOMIC DNA]</scope>
    <source>
        <strain evidence="3">cv. Da-Ae</strain>
        <tissue evidence="2">Seedling</tissue>
    </source>
</reference>
<dbReference type="Proteomes" id="UP000824890">
    <property type="component" value="Unassembled WGS sequence"/>
</dbReference>
<evidence type="ECO:0000313" key="2">
    <source>
        <dbReference type="EMBL" id="KAH0930082.1"/>
    </source>
</evidence>
<comment type="caution">
    <text evidence="2">The sequence shown here is derived from an EMBL/GenBank/DDBJ whole genome shotgun (WGS) entry which is preliminary data.</text>
</comment>
<proteinExistence type="predicted"/>
<feature type="compositionally biased region" description="Basic residues" evidence="1">
    <location>
        <begin position="200"/>
        <end position="211"/>
    </location>
</feature>
<feature type="compositionally biased region" description="Polar residues" evidence="1">
    <location>
        <begin position="184"/>
        <end position="195"/>
    </location>
</feature>
<accession>A0ABQ8DM03</accession>
<feature type="compositionally biased region" description="Basic and acidic residues" evidence="1">
    <location>
        <begin position="1"/>
        <end position="12"/>
    </location>
</feature>
<name>A0ABQ8DM03_BRANA</name>
<organism evidence="2 3">
    <name type="scientific">Brassica napus</name>
    <name type="common">Rape</name>
    <dbReference type="NCBI Taxonomy" id="3708"/>
    <lineage>
        <taxon>Eukaryota</taxon>
        <taxon>Viridiplantae</taxon>
        <taxon>Streptophyta</taxon>
        <taxon>Embryophyta</taxon>
        <taxon>Tracheophyta</taxon>
        <taxon>Spermatophyta</taxon>
        <taxon>Magnoliopsida</taxon>
        <taxon>eudicotyledons</taxon>
        <taxon>Gunneridae</taxon>
        <taxon>Pentapetalae</taxon>
        <taxon>rosids</taxon>
        <taxon>malvids</taxon>
        <taxon>Brassicales</taxon>
        <taxon>Brassicaceae</taxon>
        <taxon>Brassiceae</taxon>
        <taxon>Brassica</taxon>
    </lineage>
</organism>
<sequence length="272" mass="29218">MFLGLRGERHESSGSSAQPILPDCPYLREKVRPVVKEVVVSSNGGASTLKAPVLIGPPPGPAVPPGFSPMFPQLTEEERNAALQYVSHSDPTERQARIMRVQQSITDKGAVGARQMPLISHNLEKGKGHVFGYERQGKIGGDELCSSKSMPFRLSTGLVVSGGADDLEVSSSSSPVGPTVFRIGSSTINHPSGTKSDGKKLRRRPQRWKRLSQTKACVAGDGKAGFEEAVRRGWQGSNSSADIGILERIASCRKEMAKWKKSAGVNSRDNIS</sequence>
<feature type="region of interest" description="Disordered" evidence="1">
    <location>
        <begin position="1"/>
        <end position="21"/>
    </location>
</feature>
<evidence type="ECO:0000313" key="3">
    <source>
        <dbReference type="Proteomes" id="UP000824890"/>
    </source>
</evidence>
<feature type="region of interest" description="Disordered" evidence="1">
    <location>
        <begin position="181"/>
        <end position="211"/>
    </location>
</feature>
<gene>
    <name evidence="2" type="ORF">HID58_015809</name>
</gene>
<evidence type="ECO:0000256" key="1">
    <source>
        <dbReference type="SAM" id="MobiDB-lite"/>
    </source>
</evidence>